<dbReference type="Gene3D" id="1.10.860.10">
    <property type="entry name" value="DNAb Helicase, Chain A"/>
    <property type="match status" value="1"/>
</dbReference>
<dbReference type="Pfam" id="PF03796">
    <property type="entry name" value="DnaB_C"/>
    <property type="match status" value="1"/>
</dbReference>
<evidence type="ECO:0000256" key="1">
    <source>
        <dbReference type="ARBA" id="ARBA00008428"/>
    </source>
</evidence>
<sequence>MSTTTSISQDDEARELLADLPAEQSVLGGMLLSADAITQVSATLTREEFFSVRHQVVFAAILALYQDDRPADAITVAAELERREELHKVGGAPYLHTLLETVPSAANVGYYAEIVHEKATLRRIATLGIQANQLAISSARVDDQGGADVTQLLSSVQQRLDEVNDAATGTTRKATFARLTRDRLQHLDDLQAGRLQGGLPTGFADLDEVLSGGFRPGQLVTVAARPGVGKSTLAMDWARHVAFHHGDPVERKPVMFFSLEMSEGELWDRVICAEARVRHSDYTSQGRLDDAGRDRIYRKAAETSQPVAQGSSACVGDLLMIDDNARVTPGQIRALARQQQRRTGLSMIVVDYLQLMHADSPADNREREVASITRELKLAAKSLEVPVVMLSQLNRKSEDRADKRPAASDLRESGAIEQDSDIIMLIHRPDAIERDDPRAGEADLILAKNRGGPCSTISIAQQLHYCRFADLAQG</sequence>
<dbReference type="InterPro" id="IPR027417">
    <property type="entry name" value="P-loop_NTPase"/>
</dbReference>
<proteinExistence type="inferred from homology"/>
<dbReference type="PANTHER" id="PTHR30153:SF2">
    <property type="entry name" value="REPLICATIVE DNA HELICASE"/>
    <property type="match status" value="1"/>
</dbReference>
<comment type="catalytic activity">
    <reaction evidence="10 12">
        <text>ATP + H2O = ADP + phosphate + H(+)</text>
        <dbReference type="Rhea" id="RHEA:13065"/>
        <dbReference type="ChEBI" id="CHEBI:15377"/>
        <dbReference type="ChEBI" id="CHEBI:15378"/>
        <dbReference type="ChEBI" id="CHEBI:30616"/>
        <dbReference type="ChEBI" id="CHEBI:43474"/>
        <dbReference type="ChEBI" id="CHEBI:456216"/>
        <dbReference type="EC" id="5.6.2.3"/>
    </reaction>
</comment>
<evidence type="ECO:0000256" key="7">
    <source>
        <dbReference type="ARBA" id="ARBA00022840"/>
    </source>
</evidence>
<dbReference type="RefSeq" id="WP_183659410.1">
    <property type="nucleotide sequence ID" value="NZ_JACHWU010000011.1"/>
</dbReference>
<dbReference type="GO" id="GO:0016787">
    <property type="term" value="F:hydrolase activity"/>
    <property type="evidence" value="ECO:0007669"/>
    <property type="project" value="UniProtKB-KW"/>
</dbReference>
<evidence type="ECO:0000256" key="4">
    <source>
        <dbReference type="ARBA" id="ARBA00022741"/>
    </source>
</evidence>
<keyword evidence="5 12" id="KW-0378">Hydrolase</keyword>
<dbReference type="GO" id="GO:0005829">
    <property type="term" value="C:cytosol"/>
    <property type="evidence" value="ECO:0007669"/>
    <property type="project" value="TreeGrafter"/>
</dbReference>
<dbReference type="PROSITE" id="PS51199">
    <property type="entry name" value="SF4_HELICASE"/>
    <property type="match status" value="1"/>
</dbReference>
<evidence type="ECO:0000256" key="3">
    <source>
        <dbReference type="ARBA" id="ARBA00022705"/>
    </source>
</evidence>
<evidence type="ECO:0000313" key="14">
    <source>
        <dbReference type="EMBL" id="MBB3053523.1"/>
    </source>
</evidence>
<dbReference type="SMART" id="SM00382">
    <property type="entry name" value="AAA"/>
    <property type="match status" value="1"/>
</dbReference>
<evidence type="ECO:0000256" key="9">
    <source>
        <dbReference type="ARBA" id="ARBA00023235"/>
    </source>
</evidence>
<dbReference type="GO" id="GO:0006269">
    <property type="term" value="P:DNA replication, synthesis of primer"/>
    <property type="evidence" value="ECO:0007669"/>
    <property type="project" value="UniProtKB-UniRule"/>
</dbReference>
<dbReference type="CDD" id="cd00984">
    <property type="entry name" value="DnaB_C"/>
    <property type="match status" value="1"/>
</dbReference>
<dbReference type="NCBIfam" id="TIGR00665">
    <property type="entry name" value="DnaB"/>
    <property type="match status" value="1"/>
</dbReference>
<evidence type="ECO:0000256" key="5">
    <source>
        <dbReference type="ARBA" id="ARBA00022801"/>
    </source>
</evidence>
<dbReference type="Gene3D" id="3.40.50.300">
    <property type="entry name" value="P-loop containing nucleotide triphosphate hydrolases"/>
    <property type="match status" value="1"/>
</dbReference>
<evidence type="ECO:0000256" key="11">
    <source>
        <dbReference type="NCBIfam" id="TIGR00665"/>
    </source>
</evidence>
<dbReference type="InterPro" id="IPR003593">
    <property type="entry name" value="AAA+_ATPase"/>
</dbReference>
<evidence type="ECO:0000313" key="15">
    <source>
        <dbReference type="Proteomes" id="UP000550714"/>
    </source>
</evidence>
<dbReference type="InterPro" id="IPR036185">
    <property type="entry name" value="DNA_heli_DnaB-like_N_sf"/>
</dbReference>
<organism evidence="14 15">
    <name type="scientific">Prauserella isguenensis</name>
    <dbReference type="NCBI Taxonomy" id="1470180"/>
    <lineage>
        <taxon>Bacteria</taxon>
        <taxon>Bacillati</taxon>
        <taxon>Actinomycetota</taxon>
        <taxon>Actinomycetes</taxon>
        <taxon>Pseudonocardiales</taxon>
        <taxon>Pseudonocardiaceae</taxon>
        <taxon>Prauserella</taxon>
    </lineage>
</organism>
<feature type="domain" description="SF4 helicase" evidence="13">
    <location>
        <begin position="192"/>
        <end position="474"/>
    </location>
</feature>
<dbReference type="Pfam" id="PF00772">
    <property type="entry name" value="DnaB"/>
    <property type="match status" value="1"/>
</dbReference>
<evidence type="ECO:0000256" key="2">
    <source>
        <dbReference type="ARBA" id="ARBA00022515"/>
    </source>
</evidence>
<comment type="caution">
    <text evidence="14">The sequence shown here is derived from an EMBL/GenBank/DDBJ whole genome shotgun (WGS) entry which is preliminary data.</text>
</comment>
<evidence type="ECO:0000256" key="8">
    <source>
        <dbReference type="ARBA" id="ARBA00023125"/>
    </source>
</evidence>
<dbReference type="EMBL" id="JACHWU010000011">
    <property type="protein sequence ID" value="MBB3053523.1"/>
    <property type="molecule type" value="Genomic_DNA"/>
</dbReference>
<keyword evidence="7 12" id="KW-0067">ATP-binding</keyword>
<dbReference type="InterPro" id="IPR007692">
    <property type="entry name" value="DNA_helicase_DnaB"/>
</dbReference>
<accession>A0A839S8C5</accession>
<dbReference type="GO" id="GO:0043139">
    <property type="term" value="F:5'-3' DNA helicase activity"/>
    <property type="evidence" value="ECO:0007669"/>
    <property type="project" value="UniProtKB-EC"/>
</dbReference>
<dbReference type="PANTHER" id="PTHR30153">
    <property type="entry name" value="REPLICATIVE DNA HELICASE DNAB"/>
    <property type="match status" value="1"/>
</dbReference>
<evidence type="ECO:0000256" key="10">
    <source>
        <dbReference type="ARBA" id="ARBA00048954"/>
    </source>
</evidence>
<protein>
    <recommendedName>
        <fullName evidence="11 12">Replicative DNA helicase</fullName>
        <ecNumber evidence="11 12">5.6.2.3</ecNumber>
    </recommendedName>
</protein>
<dbReference type="SUPFAM" id="SSF52540">
    <property type="entry name" value="P-loop containing nucleoside triphosphate hydrolases"/>
    <property type="match status" value="1"/>
</dbReference>
<keyword evidence="6 12" id="KW-0347">Helicase</keyword>
<evidence type="ECO:0000256" key="12">
    <source>
        <dbReference type="RuleBase" id="RU362085"/>
    </source>
</evidence>
<dbReference type="GO" id="GO:0005524">
    <property type="term" value="F:ATP binding"/>
    <property type="evidence" value="ECO:0007669"/>
    <property type="project" value="UniProtKB-UniRule"/>
</dbReference>
<gene>
    <name evidence="14" type="ORF">FHS23_004577</name>
</gene>
<keyword evidence="15" id="KW-1185">Reference proteome</keyword>
<reference evidence="14 15" key="1">
    <citation type="submission" date="2020-08" db="EMBL/GenBank/DDBJ databases">
        <title>Genomic Encyclopedia of Type Strains, Phase III (KMG-III): the genomes of soil and plant-associated and newly described type strains.</title>
        <authorList>
            <person name="Whitman W."/>
        </authorList>
    </citation>
    <scope>NUCLEOTIDE SEQUENCE [LARGE SCALE GENOMIC DNA]</scope>
    <source>
        <strain evidence="14 15">CECT 8577</strain>
    </source>
</reference>
<evidence type="ECO:0000256" key="6">
    <source>
        <dbReference type="ARBA" id="ARBA00022806"/>
    </source>
</evidence>
<dbReference type="GO" id="GO:0003677">
    <property type="term" value="F:DNA binding"/>
    <property type="evidence" value="ECO:0007669"/>
    <property type="project" value="UniProtKB-UniRule"/>
</dbReference>
<evidence type="ECO:0000259" key="13">
    <source>
        <dbReference type="PROSITE" id="PS51199"/>
    </source>
</evidence>
<dbReference type="InterPro" id="IPR016136">
    <property type="entry name" value="DNA_helicase_N/primase_C"/>
</dbReference>
<keyword evidence="9" id="KW-0413">Isomerase</keyword>
<keyword evidence="2 12" id="KW-0639">Primosome</keyword>
<dbReference type="AlphaFoldDB" id="A0A839S8C5"/>
<dbReference type="Proteomes" id="UP000550714">
    <property type="component" value="Unassembled WGS sequence"/>
</dbReference>
<dbReference type="GO" id="GO:1990077">
    <property type="term" value="C:primosome complex"/>
    <property type="evidence" value="ECO:0007669"/>
    <property type="project" value="UniProtKB-UniRule"/>
</dbReference>
<dbReference type="InterPro" id="IPR007694">
    <property type="entry name" value="DNA_helicase_DnaB-like_C"/>
</dbReference>
<dbReference type="SUPFAM" id="SSF48024">
    <property type="entry name" value="N-terminal domain of DnaB helicase"/>
    <property type="match status" value="1"/>
</dbReference>
<keyword evidence="3 12" id="KW-0235">DNA replication</keyword>
<comment type="function">
    <text evidence="12">The main replicative DNA helicase, it participates in initiation and elongation during chromosome replication. Travels ahead of the DNA replisome, separating dsDNA into templates for DNA synthesis. A processive ATP-dependent 5'-3' DNA helicase it has DNA-dependent ATPase activity.</text>
</comment>
<dbReference type="EC" id="5.6.2.3" evidence="11 12"/>
<comment type="similarity">
    <text evidence="1 12">Belongs to the helicase family. DnaB subfamily.</text>
</comment>
<name>A0A839S8C5_9PSEU</name>
<keyword evidence="8 12" id="KW-0238">DNA-binding</keyword>
<keyword evidence="4 12" id="KW-0547">Nucleotide-binding</keyword>
<dbReference type="InterPro" id="IPR007693">
    <property type="entry name" value="DNA_helicase_DnaB-like_N"/>
</dbReference>